<name>A0A7J7LCJ5_9MAGN</name>
<comment type="caution">
    <text evidence="1">The sequence shown here is derived from an EMBL/GenBank/DDBJ whole genome shotgun (WGS) entry which is preliminary data.</text>
</comment>
<dbReference type="Proteomes" id="UP000541444">
    <property type="component" value="Unassembled WGS sequence"/>
</dbReference>
<accession>A0A7J7LCJ5</accession>
<protein>
    <submittedName>
        <fullName evidence="1">Uncharacterized protein</fullName>
    </submittedName>
</protein>
<gene>
    <name evidence="1" type="ORF">GIB67_011366</name>
</gene>
<proteinExistence type="predicted"/>
<dbReference type="AlphaFoldDB" id="A0A7J7LCJ5"/>
<dbReference type="EMBL" id="JACGCM010002391">
    <property type="protein sequence ID" value="KAF6140347.1"/>
    <property type="molecule type" value="Genomic_DNA"/>
</dbReference>
<evidence type="ECO:0000313" key="1">
    <source>
        <dbReference type="EMBL" id="KAF6140347.1"/>
    </source>
</evidence>
<organism evidence="1 2">
    <name type="scientific">Kingdonia uniflora</name>
    <dbReference type="NCBI Taxonomy" id="39325"/>
    <lineage>
        <taxon>Eukaryota</taxon>
        <taxon>Viridiplantae</taxon>
        <taxon>Streptophyta</taxon>
        <taxon>Embryophyta</taxon>
        <taxon>Tracheophyta</taxon>
        <taxon>Spermatophyta</taxon>
        <taxon>Magnoliopsida</taxon>
        <taxon>Ranunculales</taxon>
        <taxon>Circaeasteraceae</taxon>
        <taxon>Kingdonia</taxon>
    </lineage>
</organism>
<evidence type="ECO:0000313" key="2">
    <source>
        <dbReference type="Proteomes" id="UP000541444"/>
    </source>
</evidence>
<keyword evidence="2" id="KW-1185">Reference proteome</keyword>
<sequence length="92" mass="10561">MITWEPWLDSTVSETEDVLTAKLISRKRVPLQVPNGNCEYYVGGRCWRQLEGEARIALDPPLSMSSHISPAALHKMRQAEFIDCEQFVVREE</sequence>
<reference evidence="1 2" key="1">
    <citation type="journal article" date="2020" name="IScience">
        <title>Genome Sequencing of the Endangered Kingdonia uniflora (Circaeasteraceae, Ranunculales) Reveals Potential Mechanisms of Evolutionary Specialization.</title>
        <authorList>
            <person name="Sun Y."/>
            <person name="Deng T."/>
            <person name="Zhang A."/>
            <person name="Moore M.J."/>
            <person name="Landis J.B."/>
            <person name="Lin N."/>
            <person name="Zhang H."/>
            <person name="Zhang X."/>
            <person name="Huang J."/>
            <person name="Zhang X."/>
            <person name="Sun H."/>
            <person name="Wang H."/>
        </authorList>
    </citation>
    <scope>NUCLEOTIDE SEQUENCE [LARGE SCALE GENOMIC DNA]</scope>
    <source>
        <strain evidence="1">TB1705</strain>
        <tissue evidence="1">Leaf</tissue>
    </source>
</reference>